<gene>
    <name evidence="2" type="ORF">CYMTET_15340</name>
</gene>
<feature type="compositionally biased region" description="Basic and acidic residues" evidence="1">
    <location>
        <begin position="201"/>
        <end position="210"/>
    </location>
</feature>
<dbReference type="Proteomes" id="UP001190700">
    <property type="component" value="Unassembled WGS sequence"/>
</dbReference>
<evidence type="ECO:0000256" key="1">
    <source>
        <dbReference type="SAM" id="MobiDB-lite"/>
    </source>
</evidence>
<organism evidence="2 3">
    <name type="scientific">Cymbomonas tetramitiformis</name>
    <dbReference type="NCBI Taxonomy" id="36881"/>
    <lineage>
        <taxon>Eukaryota</taxon>
        <taxon>Viridiplantae</taxon>
        <taxon>Chlorophyta</taxon>
        <taxon>Pyramimonadophyceae</taxon>
        <taxon>Pyramimonadales</taxon>
        <taxon>Pyramimonadaceae</taxon>
        <taxon>Cymbomonas</taxon>
    </lineage>
</organism>
<sequence>MRKHSNSDLMELDDLTIRRTTSQDTGRNTYGLRKLSDMHQTNSPADSIRAQDNKATAEDSRRYSSIANPTFDYDNPETLPVVQQQSSNQDLKFHDTELDEEQEVMHVEDVIIAAPFESSKVHNAEENTKQNVTETMKESSVIAVPVATSVGPSQQMVQNETSHSEGNAGKATVVDIPLESGDLDVKPNSGKKKHSLARGPASRDVKHSVESKIKELQDGAGMRQEVKGETILCEWKVTPEADTIETILGHVATLGVSWLWSTLFLESNQKFTLSVTDKRILFQELYYNKSMFFNIVKSGEHFFQASVSFPIAALAFYRLETVQGMMSKDDIVVLELHFNKYPAPIDITPSEYKSFWLRVLFPLVQVYKSFTADGIWKGDPAGIMNNAADETVEAVTSFMNKIMSLIFNIKDSIIKLLGMVLSMMLYLIKFIPMWFETMEGVAESPNKVHGGSPGNVLTMRVSVADDPEALHHAIAILKALGCQHPCASDITSDSKLEVDIQVNHESLTKESAIFSDKSKQFMFPGALIPLGPTEEFVHALDDNPSMGAFDYLSVVTSAGMYYLTDLQGHLDHTAASFLTNQRFVHVSLKAGSAGGIEHLRVLSWYLPNVKHLSLASRRNALNEASGELAFSSSLGNIIVQYGDINSVAALCRALCKGVDLTASKLMSEGACPPSIPPSYDSDSVSKNLATCMMIPGEYIISAMRSNPEKDCKLAMRQTMTCGLYTHTAEIMCVTNLRIILVLRTSNGLGWRKQIQTMIPYSAVQAIYWSAYTDTSWWGESRATRDKARYTCTYCCMRCCCCGMVCDFDDSDYYGVPGVALRILASGCSSFNLGWHGTGLALTSDDAELWSLKQWLDSMFINPDAAPPQLMYQGQAVHGSAPVVGAEPPVTLGMEIVPPTTPVVGTPAGMAPQPAVSQQSILRGVSDPAHQQSFAKRISMKEGGLDLADGEEMVDMWHVDMGAGGMALKEYFYTLITAGLYVVYKYCIATFRTQVWLCITSYNRVIFREEFHNRRASFHQNFFQAQVAFKLPQLAYVRYELVPASLSSSSHILLDLHFEYAPRCLASSSYQSFVGILVGPIVAIITESLDEATGGMYTLLKESANNGDPEAMLKAACSTFQSIAQMASNPLKIVQDFLMKLISKSMGKLFNAVYGLFGLFEALREAPGLARSPLNFLWGSTPNVITLRVNTTDDKDCVANATRILKVIGQRHPCKDIMHEKSASPSQVHVADTQSYAHSDKKSPKFAFPGSHTPLVTGEHIIAAMDASPSLSMMDQLWVCLSCGCYYLTSLVGHVDHTAAYFLTGRRIVYFSVKSKTFSEDAIDHLRVDYWYVPSVSCISVDIKRDMFQESASYLSIGTSFGSIVLECGEKDNEEMAAFMRIISTAMDATYSCITADSPDMQLRQQHLLQQEDVVNNLAVGMLAEGEHIVLVSRHDPPVTVFNTLTAIVSVGLARHVSNTLCITNRRIIMVIRTSNCRGFRQLFQVSFPFEAVQGLWWSNYSEGDRLSLGGVKVKENEYYGDTGCAMRILIGGAKHFSFGWEGSNVFWVEDVDVGDKDLRRVYTLLNMFQCGIVSDQCLTF</sequence>
<name>A0AAE0GEJ0_9CHLO</name>
<dbReference type="EMBL" id="LGRX02006474">
    <property type="protein sequence ID" value="KAK3276598.1"/>
    <property type="molecule type" value="Genomic_DNA"/>
</dbReference>
<feature type="compositionally biased region" description="Basic and acidic residues" evidence="1">
    <location>
        <begin position="49"/>
        <end position="61"/>
    </location>
</feature>
<reference evidence="2 3" key="1">
    <citation type="journal article" date="2015" name="Genome Biol. Evol.">
        <title>Comparative Genomics of a Bacterivorous Green Alga Reveals Evolutionary Causalities and Consequences of Phago-Mixotrophic Mode of Nutrition.</title>
        <authorList>
            <person name="Burns J.A."/>
            <person name="Paasch A."/>
            <person name="Narechania A."/>
            <person name="Kim E."/>
        </authorList>
    </citation>
    <scope>NUCLEOTIDE SEQUENCE [LARGE SCALE GENOMIC DNA]</scope>
    <source>
        <strain evidence="2 3">PLY_AMNH</strain>
    </source>
</reference>
<protein>
    <submittedName>
        <fullName evidence="2">Uncharacterized protein</fullName>
    </submittedName>
</protein>
<keyword evidence="3" id="KW-1185">Reference proteome</keyword>
<evidence type="ECO:0000313" key="2">
    <source>
        <dbReference type="EMBL" id="KAK3276598.1"/>
    </source>
</evidence>
<comment type="caution">
    <text evidence="2">The sequence shown here is derived from an EMBL/GenBank/DDBJ whole genome shotgun (WGS) entry which is preliminary data.</text>
</comment>
<evidence type="ECO:0000313" key="3">
    <source>
        <dbReference type="Proteomes" id="UP001190700"/>
    </source>
</evidence>
<accession>A0AAE0GEJ0</accession>
<feature type="region of interest" description="Disordered" evidence="1">
    <location>
        <begin position="19"/>
        <end position="61"/>
    </location>
</feature>
<proteinExistence type="predicted"/>
<feature type="region of interest" description="Disordered" evidence="1">
    <location>
        <begin position="179"/>
        <end position="210"/>
    </location>
</feature>
<feature type="compositionally biased region" description="Polar residues" evidence="1">
    <location>
        <begin position="19"/>
        <end position="28"/>
    </location>
</feature>